<evidence type="ECO:0000256" key="4">
    <source>
        <dbReference type="ARBA" id="ARBA00023136"/>
    </source>
</evidence>
<dbReference type="EMBL" id="JBHMAG010000004">
    <property type="protein sequence ID" value="MFB9751201.1"/>
    <property type="molecule type" value="Genomic_DNA"/>
</dbReference>
<feature type="transmembrane region" description="Helical" evidence="6">
    <location>
        <begin position="59"/>
        <end position="84"/>
    </location>
</feature>
<evidence type="ECO:0000313" key="7">
    <source>
        <dbReference type="EMBL" id="MFB9751201.1"/>
    </source>
</evidence>
<keyword evidence="4 6" id="KW-0472">Membrane</keyword>
<dbReference type="Proteomes" id="UP001589619">
    <property type="component" value="Unassembled WGS sequence"/>
</dbReference>
<organism evidence="7 8">
    <name type="scientific">Paenibacillus hodogayensis</name>
    <dbReference type="NCBI Taxonomy" id="279208"/>
    <lineage>
        <taxon>Bacteria</taxon>
        <taxon>Bacillati</taxon>
        <taxon>Bacillota</taxon>
        <taxon>Bacilli</taxon>
        <taxon>Bacillales</taxon>
        <taxon>Paenibacillaceae</taxon>
        <taxon>Paenibacillus</taxon>
    </lineage>
</organism>
<feature type="transmembrane region" description="Helical" evidence="6">
    <location>
        <begin position="30"/>
        <end position="47"/>
    </location>
</feature>
<evidence type="ECO:0000256" key="6">
    <source>
        <dbReference type="SAM" id="Phobius"/>
    </source>
</evidence>
<evidence type="ECO:0000256" key="5">
    <source>
        <dbReference type="SAM" id="MobiDB-lite"/>
    </source>
</evidence>
<dbReference type="Pfam" id="PF09685">
    <property type="entry name" value="MamF_MmsF"/>
    <property type="match status" value="1"/>
</dbReference>
<evidence type="ECO:0000256" key="2">
    <source>
        <dbReference type="ARBA" id="ARBA00022692"/>
    </source>
</evidence>
<dbReference type="RefSeq" id="WP_344906177.1">
    <property type="nucleotide sequence ID" value="NZ_BAAAYO010000002.1"/>
</dbReference>
<dbReference type="InterPro" id="IPR019109">
    <property type="entry name" value="MamF_MmsF"/>
</dbReference>
<evidence type="ECO:0000256" key="1">
    <source>
        <dbReference type="ARBA" id="ARBA00004141"/>
    </source>
</evidence>
<feature type="transmembrane region" description="Helical" evidence="6">
    <location>
        <begin position="90"/>
        <end position="108"/>
    </location>
</feature>
<evidence type="ECO:0000256" key="3">
    <source>
        <dbReference type="ARBA" id="ARBA00022989"/>
    </source>
</evidence>
<accession>A0ABV5VSE4</accession>
<keyword evidence="2 6" id="KW-0812">Transmembrane</keyword>
<sequence>MEPEKDRPDGIRETVRTEQADPADVEKNRTIAIVAYILFFVPLLAAKDSRFAMYHANQGLLLLILAMAVNVIGSFIPFLGWFLIVPLGNIAVFVLFIIGVINAANGRMQQLPLIGQFKIL</sequence>
<keyword evidence="8" id="KW-1185">Reference proteome</keyword>
<keyword evidence="3 6" id="KW-1133">Transmembrane helix</keyword>
<proteinExistence type="predicted"/>
<comment type="caution">
    <text evidence="7">The sequence shown here is derived from an EMBL/GenBank/DDBJ whole genome shotgun (WGS) entry which is preliminary data.</text>
</comment>
<feature type="region of interest" description="Disordered" evidence="5">
    <location>
        <begin position="1"/>
        <end position="21"/>
    </location>
</feature>
<gene>
    <name evidence="7" type="ORF">ACFFNY_06415</name>
</gene>
<comment type="subcellular location">
    <subcellularLocation>
        <location evidence="1">Membrane</location>
        <topology evidence="1">Multi-pass membrane protein</topology>
    </subcellularLocation>
</comment>
<reference evidence="7 8" key="1">
    <citation type="submission" date="2024-09" db="EMBL/GenBank/DDBJ databases">
        <authorList>
            <person name="Sun Q."/>
            <person name="Mori K."/>
        </authorList>
    </citation>
    <scope>NUCLEOTIDE SEQUENCE [LARGE SCALE GENOMIC DNA]</scope>
    <source>
        <strain evidence="7 8">JCM 12520</strain>
    </source>
</reference>
<evidence type="ECO:0000313" key="8">
    <source>
        <dbReference type="Proteomes" id="UP001589619"/>
    </source>
</evidence>
<name>A0ABV5VSE4_9BACL</name>
<protein>
    <submittedName>
        <fullName evidence="7">DUF4870 domain-containing protein</fullName>
    </submittedName>
</protein>